<evidence type="ECO:0000313" key="3">
    <source>
        <dbReference type="Proteomes" id="UP001634394"/>
    </source>
</evidence>
<dbReference type="EMBL" id="JBJQND010000002">
    <property type="protein sequence ID" value="KAL3886924.1"/>
    <property type="molecule type" value="Genomic_DNA"/>
</dbReference>
<evidence type="ECO:0000256" key="1">
    <source>
        <dbReference type="SAM" id="Phobius"/>
    </source>
</evidence>
<keyword evidence="1" id="KW-0472">Membrane</keyword>
<comment type="caution">
    <text evidence="2">The sequence shown here is derived from an EMBL/GenBank/DDBJ whole genome shotgun (WGS) entry which is preliminary data.</text>
</comment>
<gene>
    <name evidence="2" type="ORF">ACJMK2_026881</name>
</gene>
<keyword evidence="1" id="KW-0812">Transmembrane</keyword>
<dbReference type="Proteomes" id="UP001634394">
    <property type="component" value="Unassembled WGS sequence"/>
</dbReference>
<feature type="non-terminal residue" evidence="2">
    <location>
        <position position="72"/>
    </location>
</feature>
<reference evidence="2 3" key="1">
    <citation type="submission" date="2024-11" db="EMBL/GenBank/DDBJ databases">
        <title>Chromosome-level genome assembly of the freshwater bivalve Anodonta woodiana.</title>
        <authorList>
            <person name="Chen X."/>
        </authorList>
    </citation>
    <scope>NUCLEOTIDE SEQUENCE [LARGE SCALE GENOMIC DNA]</scope>
    <source>
        <strain evidence="2">MN2024</strain>
        <tissue evidence="2">Gills</tissue>
    </source>
</reference>
<name>A0ABD3XL39_SINWO</name>
<protein>
    <submittedName>
        <fullName evidence="2">Uncharacterized protein</fullName>
    </submittedName>
</protein>
<accession>A0ABD3XL39</accession>
<keyword evidence="3" id="KW-1185">Reference proteome</keyword>
<evidence type="ECO:0000313" key="2">
    <source>
        <dbReference type="EMBL" id="KAL3886924.1"/>
    </source>
</evidence>
<organism evidence="2 3">
    <name type="scientific">Sinanodonta woodiana</name>
    <name type="common">Chinese pond mussel</name>
    <name type="synonym">Anodonta woodiana</name>
    <dbReference type="NCBI Taxonomy" id="1069815"/>
    <lineage>
        <taxon>Eukaryota</taxon>
        <taxon>Metazoa</taxon>
        <taxon>Spiralia</taxon>
        <taxon>Lophotrochozoa</taxon>
        <taxon>Mollusca</taxon>
        <taxon>Bivalvia</taxon>
        <taxon>Autobranchia</taxon>
        <taxon>Heteroconchia</taxon>
        <taxon>Palaeoheterodonta</taxon>
        <taxon>Unionida</taxon>
        <taxon>Unionoidea</taxon>
        <taxon>Unionidae</taxon>
        <taxon>Unioninae</taxon>
        <taxon>Sinanodonta</taxon>
    </lineage>
</organism>
<keyword evidence="1" id="KW-1133">Transmembrane helix</keyword>
<dbReference type="AlphaFoldDB" id="A0ABD3XL39"/>
<feature type="transmembrane region" description="Helical" evidence="1">
    <location>
        <begin position="6"/>
        <end position="31"/>
    </location>
</feature>
<proteinExistence type="predicted"/>
<sequence>SDINISTVLAIVLGLVVGVFVVVIVIISICLHRYRNLADLQNQEQSRAHTYDGLTETAQSSGPYAVLDVIPS</sequence>
<feature type="non-terminal residue" evidence="2">
    <location>
        <position position="1"/>
    </location>
</feature>